<dbReference type="STRING" id="349095.SAMN05660299_00105"/>
<organism evidence="1 2">
    <name type="scientific">Megasphaera paucivorans</name>
    <dbReference type="NCBI Taxonomy" id="349095"/>
    <lineage>
        <taxon>Bacteria</taxon>
        <taxon>Bacillati</taxon>
        <taxon>Bacillota</taxon>
        <taxon>Negativicutes</taxon>
        <taxon>Veillonellales</taxon>
        <taxon>Veillonellaceae</taxon>
        <taxon>Megasphaera</taxon>
    </lineage>
</organism>
<accession>A0A1G9Q455</accession>
<sequence length="226" mass="26329">MDNALTERIRQWNITSVLPLHVGAFKLTEEFKMITEDGHDKEFVIFSYQDSCNGWSVRATFNPVSEEYAVRTDICMLEFALIEFITGDFDVFTYMVEKRLPRLIQCYYVDRPANFTVIFKNKGIAEVNWEGILPKEYKGFKRLIEPSQAVRIINGSYMIISYYQKETRSGLSVMYNVLRDDFFAERRIHNFPNLVHDFDGHDLKKLEVSLGQHLMAVLDGILAELS</sequence>
<dbReference type="Proteomes" id="UP000199309">
    <property type="component" value="Unassembled WGS sequence"/>
</dbReference>
<evidence type="ECO:0000313" key="1">
    <source>
        <dbReference type="EMBL" id="SDM05814.1"/>
    </source>
</evidence>
<name>A0A1G9Q455_9FIRM</name>
<dbReference type="AlphaFoldDB" id="A0A1G9Q455"/>
<keyword evidence="2" id="KW-1185">Reference proteome</keyword>
<dbReference type="EMBL" id="FNHQ01000001">
    <property type="protein sequence ID" value="SDM05814.1"/>
    <property type="molecule type" value="Genomic_DNA"/>
</dbReference>
<proteinExistence type="predicted"/>
<protein>
    <submittedName>
        <fullName evidence="1">Uncharacterized protein</fullName>
    </submittedName>
</protein>
<evidence type="ECO:0000313" key="2">
    <source>
        <dbReference type="Proteomes" id="UP000199309"/>
    </source>
</evidence>
<gene>
    <name evidence="1" type="ORF">SAMN05660299_00105</name>
</gene>
<reference evidence="1 2" key="1">
    <citation type="submission" date="2016-10" db="EMBL/GenBank/DDBJ databases">
        <authorList>
            <person name="de Groot N.N."/>
        </authorList>
    </citation>
    <scope>NUCLEOTIDE SEQUENCE [LARGE SCALE GENOMIC DNA]</scope>
    <source>
        <strain evidence="1 2">DSM 16981</strain>
    </source>
</reference>